<gene>
    <name evidence="1" type="ORF">A9Z60_03135</name>
</gene>
<protein>
    <submittedName>
        <fullName evidence="1">Uncharacterized protein</fullName>
    </submittedName>
</protein>
<reference evidence="1 2" key="1">
    <citation type="submission" date="2016-06" db="EMBL/GenBank/DDBJ databases">
        <title>Draft genome of Moraxella nonliquefaciens CCUG 60284.</title>
        <authorList>
            <person name="Salva-Serra F."/>
            <person name="Engstrom-Jakobsson H."/>
            <person name="Thorell K."/>
            <person name="Gonzales-Siles L."/>
            <person name="Karlsson R."/>
            <person name="Boulund F."/>
            <person name="Engstrand L."/>
            <person name="Kristiansson E."/>
            <person name="Moore E."/>
        </authorList>
    </citation>
    <scope>NUCLEOTIDE SEQUENCE [LARGE SCALE GENOMIC DNA]</scope>
    <source>
        <strain evidence="1 2">CCUG 60284</strain>
    </source>
</reference>
<proteinExistence type="predicted"/>
<dbReference type="RefSeq" id="WP_066888428.1">
    <property type="nucleotide sequence ID" value="NZ_LZDM01000041.1"/>
</dbReference>
<comment type="caution">
    <text evidence="1">The sequence shown here is derived from an EMBL/GenBank/DDBJ whole genome shotgun (WGS) entry which is preliminary data.</text>
</comment>
<name>A0A1B8PJ65_MORNO</name>
<dbReference type="AlphaFoldDB" id="A0A1B8PJ65"/>
<dbReference type="OrthoDB" id="6700754at2"/>
<organism evidence="1 2">
    <name type="scientific">Moraxella nonliquefaciens</name>
    <dbReference type="NCBI Taxonomy" id="478"/>
    <lineage>
        <taxon>Bacteria</taxon>
        <taxon>Pseudomonadati</taxon>
        <taxon>Pseudomonadota</taxon>
        <taxon>Gammaproteobacteria</taxon>
        <taxon>Moraxellales</taxon>
        <taxon>Moraxellaceae</taxon>
        <taxon>Moraxella</taxon>
    </lineage>
</organism>
<accession>A0A1B8PJ65</accession>
<evidence type="ECO:0000313" key="1">
    <source>
        <dbReference type="EMBL" id="OBX49638.1"/>
    </source>
</evidence>
<evidence type="ECO:0000313" key="2">
    <source>
        <dbReference type="Proteomes" id="UP000092671"/>
    </source>
</evidence>
<dbReference type="Proteomes" id="UP000092671">
    <property type="component" value="Unassembled WGS sequence"/>
</dbReference>
<sequence>MRTDRFNYDDERYSEQDMQAVKVNRNTHIYPKSLQNFDNNRAKALTNKNQTESPLLDKDVSDWLSHQDIETKRYINDMIRLAMTRLPQLSKTMA</sequence>
<dbReference type="EMBL" id="LZDN01000034">
    <property type="protein sequence ID" value="OBX49638.1"/>
    <property type="molecule type" value="Genomic_DNA"/>
</dbReference>